<accession>X1I0F8</accession>
<sequence>LSKKAHELAKRYYEQDDLEAQRGLKEVEEEIDKVVAELYGITDEELEEVRKTLGVLKGENVSALDKDK</sequence>
<reference evidence="1" key="1">
    <citation type="journal article" date="2014" name="Front. Microbiol.">
        <title>High frequency of phylogenetically diverse reductive dehalogenase-homologous genes in deep subseafloor sedimentary metagenomes.</title>
        <authorList>
            <person name="Kawai M."/>
            <person name="Futagami T."/>
            <person name="Toyoda A."/>
            <person name="Takaki Y."/>
            <person name="Nishi S."/>
            <person name="Hori S."/>
            <person name="Arai W."/>
            <person name="Tsubouchi T."/>
            <person name="Morono Y."/>
            <person name="Uchiyama I."/>
            <person name="Ito T."/>
            <person name="Fujiyama A."/>
            <person name="Inagaki F."/>
            <person name="Takami H."/>
        </authorList>
    </citation>
    <scope>NUCLEOTIDE SEQUENCE</scope>
    <source>
        <strain evidence="1">Expedition CK06-06</strain>
    </source>
</reference>
<comment type="caution">
    <text evidence="1">The sequence shown here is derived from an EMBL/GenBank/DDBJ whole genome shotgun (WGS) entry which is preliminary data.</text>
</comment>
<name>X1I0F8_9ZZZZ</name>
<proteinExistence type="predicted"/>
<organism evidence="1">
    <name type="scientific">marine sediment metagenome</name>
    <dbReference type="NCBI Taxonomy" id="412755"/>
    <lineage>
        <taxon>unclassified sequences</taxon>
        <taxon>metagenomes</taxon>
        <taxon>ecological metagenomes</taxon>
    </lineage>
</organism>
<dbReference type="EMBL" id="BARU01020617">
    <property type="protein sequence ID" value="GAH51023.1"/>
    <property type="molecule type" value="Genomic_DNA"/>
</dbReference>
<evidence type="ECO:0000313" key="1">
    <source>
        <dbReference type="EMBL" id="GAH51023.1"/>
    </source>
</evidence>
<feature type="non-terminal residue" evidence="1">
    <location>
        <position position="1"/>
    </location>
</feature>
<dbReference type="AlphaFoldDB" id="X1I0F8"/>
<protein>
    <submittedName>
        <fullName evidence="1">Uncharacterized protein</fullName>
    </submittedName>
</protein>
<gene>
    <name evidence="1" type="ORF">S03H2_33832</name>
</gene>